<comment type="subunit">
    <text evidence="25">Heterodimer with TEK/TIE2. Interacts with SVEP1 (via C-terminus).</text>
</comment>
<evidence type="ECO:0000259" key="35">
    <source>
        <dbReference type="PROSITE" id="PS50853"/>
    </source>
</evidence>
<evidence type="ECO:0000256" key="12">
    <source>
        <dbReference type="ARBA" id="ARBA00022741"/>
    </source>
</evidence>
<feature type="domain" description="EGF-like" evidence="34">
    <location>
        <begin position="147"/>
        <end position="186"/>
    </location>
</feature>
<keyword evidence="5 30" id="KW-0245">EGF-like domain</keyword>
<dbReference type="InterPro" id="IPR017441">
    <property type="entry name" value="Protein_kinase_ATP_BS"/>
</dbReference>
<keyword evidence="7" id="KW-0037">Angiogenesis</keyword>
<keyword evidence="13" id="KW-0418">Kinase</keyword>
<dbReference type="GO" id="GO:0004714">
    <property type="term" value="F:transmembrane receptor protein tyrosine kinase activity"/>
    <property type="evidence" value="ECO:0007669"/>
    <property type="project" value="UniProtKB-EC"/>
</dbReference>
<feature type="domain" description="Fibronectin type-III" evidence="35">
    <location>
        <begin position="528"/>
        <end position="621"/>
    </location>
</feature>
<dbReference type="InterPro" id="IPR036179">
    <property type="entry name" value="Ig-like_dom_sf"/>
</dbReference>
<dbReference type="AlphaFoldDB" id="A0A671Y269"/>
<evidence type="ECO:0000256" key="7">
    <source>
        <dbReference type="ARBA" id="ARBA00022657"/>
    </source>
</evidence>
<evidence type="ECO:0000256" key="5">
    <source>
        <dbReference type="ARBA" id="ARBA00022536"/>
    </source>
</evidence>
<evidence type="ECO:0000256" key="8">
    <source>
        <dbReference type="ARBA" id="ARBA00022679"/>
    </source>
</evidence>
<evidence type="ECO:0000256" key="16">
    <source>
        <dbReference type="ARBA" id="ARBA00023136"/>
    </source>
</evidence>
<evidence type="ECO:0000256" key="14">
    <source>
        <dbReference type="ARBA" id="ARBA00022840"/>
    </source>
</evidence>
<dbReference type="GO" id="GO:0007169">
    <property type="term" value="P:cell surface receptor protein tyrosine kinase signaling pathway"/>
    <property type="evidence" value="ECO:0007669"/>
    <property type="project" value="TreeGrafter"/>
</dbReference>
<dbReference type="GeneTree" id="ENSGT00940000157693"/>
<keyword evidence="16 32" id="KW-0472">Membrane</keyword>
<feature type="binding site" evidence="28">
    <location>
        <begin position="716"/>
        <end position="723"/>
    </location>
    <ligand>
        <name>ATP</name>
        <dbReference type="ChEBI" id="CHEBI:30616"/>
    </ligand>
</feature>
<evidence type="ECO:0000256" key="13">
    <source>
        <dbReference type="ARBA" id="ARBA00022777"/>
    </source>
</evidence>
<gene>
    <name evidence="36" type="primary">TIE1</name>
    <name evidence="36" type="synonym">tie1</name>
</gene>
<keyword evidence="6" id="KW-0597">Phosphoprotein</keyword>
<dbReference type="FunFam" id="2.60.40.10:FF:000583">
    <property type="entry name" value="tyrosine-protein kinase receptor Tie-1 isoform X2"/>
    <property type="match status" value="1"/>
</dbReference>
<dbReference type="Proteomes" id="UP000472265">
    <property type="component" value="Chromosome 11"/>
</dbReference>
<dbReference type="FunFam" id="1.10.510.10:FF:000123">
    <property type="entry name" value="Tyrosine-protein kinase receptor Tie-1"/>
    <property type="match status" value="1"/>
</dbReference>
<dbReference type="PROSITE" id="PS00022">
    <property type="entry name" value="EGF_1"/>
    <property type="match status" value="3"/>
</dbReference>
<evidence type="ECO:0000259" key="34">
    <source>
        <dbReference type="PROSITE" id="PS50026"/>
    </source>
</evidence>
<dbReference type="GO" id="GO:0045766">
    <property type="term" value="P:positive regulation of angiogenesis"/>
    <property type="evidence" value="ECO:0007669"/>
    <property type="project" value="TreeGrafter"/>
</dbReference>
<dbReference type="Pfam" id="PF07714">
    <property type="entry name" value="PK_Tyr_Ser-Thr"/>
    <property type="match status" value="1"/>
</dbReference>
<dbReference type="InterPro" id="IPR000719">
    <property type="entry name" value="Prot_kinase_dom"/>
</dbReference>
<sequence length="1000" mass="110860">MINNFGRSTFVPTHLTLTANKGETVNLSMQLLSSQKRDVTWKYNGNYYYMTHWNDMVNHTAVLTVEDAAFANQGIYSASYVGDIPLHGAWMRLIVRDCPSKKWGPYCGNVCPDCLNGGVCHDVDGDCMCPPGFMGTRCETACREGMFGRNCQHPCGSELNCKGLRFCLPDPYGCSCASGWFGSRCEMACNNDMYGPDCKLSCKCQNGGVCNRFSGCHCPTGWRGQHCEKSDRAPQIVELESNVEWNLNSSPKISCSATGNPLPTHDNIELRKLDSTVLKVERPAVSTALFEIPRLSAQQGGLWECRVSTNGGQDSCKFILTVKEPPVPITAPKLLKQGSKQLLVRPIEGHKGDGPIVSTRLLYKPVENGDSWSSIRVYSDKEPITLMNLEPSTRYQVRVQLSRPGEGGEGAPGPEAIMETDCLEPTVQPEIDISSVEGRNATVRWRLPANNGVNADTASGFLVQLSGPAPHSENLLEVTTLLNVLSTKFHNLEYEQDYNVVVRLINCGSQGPPSEPYKLRLHSQGPSSPRNVEALPLSVSAIQVKWQPPEDPNGGIIKYTIEYQPVDQGSPHPWVDTDNGNKTTKDVTALNGSTVYQFRVRAVSKVAGEWSKVVKAMTKGDGEPAGEGYQLLLAVVGSVSVTCVTILLALLALFFIRKTLLNRRRTFTYQSGSGEETILQFNSGTLTLTRRPKPTPEPLTYPILEWEDIKFEDVIGEGNFGQVIKAMIKKDGNKMSAAIKMLKEFASENDHRDFAGELEVLCKLGQHPNIINLIGACENRGYLYIAIEYAPYGNLLDFLRKSRVLETDPAFAKEHGTASTLTSQQLLQFAVDVATGMHYLSDKQFIHRDLAARNVLVGDNLVAKIADFGLSRGEEVYVKKTMGRLPVRWMAIESLNYSVYTTKTFSLLCSSGGTPYCGMTCAELYEKLPQGYRMEKPKNCDDEVYELMRQCWRDRPYERPPFSQVSVQLNRMQEARKAYVNMALFENFTYAGIDATAEEA</sequence>
<dbReference type="SMART" id="SM00060">
    <property type="entry name" value="FN3"/>
    <property type="match status" value="3"/>
</dbReference>
<dbReference type="FunFam" id="3.30.200.20:FF:000113">
    <property type="entry name" value="Putative tyrosine-protein kinase receptor Tie-1"/>
    <property type="match status" value="1"/>
</dbReference>
<dbReference type="PANTHER" id="PTHR24416:SF341">
    <property type="entry name" value="TYROSINE-PROTEIN KINASE RECEPTOR TIE-1"/>
    <property type="match status" value="1"/>
</dbReference>
<protein>
    <recommendedName>
        <fullName evidence="26">Tyrosine-protein kinase receptor Tie-1</fullName>
        <ecNumber evidence="3">2.7.10.1</ecNumber>
    </recommendedName>
</protein>
<dbReference type="FunFam" id="2.170.300.10:FF:000003">
    <property type="entry name" value="tyrosine-protein kinase receptor Tie-1 isoform X1"/>
    <property type="match status" value="1"/>
</dbReference>
<accession>A0A671Y269</accession>
<feature type="disulfide bond" evidence="30">
    <location>
        <begin position="129"/>
        <end position="138"/>
    </location>
</feature>
<comment type="subcellular location">
    <subcellularLocation>
        <location evidence="1">Cell membrane</location>
        <topology evidence="1">Single-pass type I membrane protein</topology>
    </subcellularLocation>
</comment>
<evidence type="ECO:0000256" key="17">
    <source>
        <dbReference type="ARBA" id="ARBA00023137"/>
    </source>
</evidence>
<dbReference type="Gene3D" id="1.10.510.10">
    <property type="entry name" value="Transferase(Phosphotransferase) domain 1"/>
    <property type="match status" value="1"/>
</dbReference>
<evidence type="ECO:0000256" key="9">
    <source>
        <dbReference type="ARBA" id="ARBA00022692"/>
    </source>
</evidence>
<organism evidence="36 37">
    <name type="scientific">Sparus aurata</name>
    <name type="common">Gilthead sea bream</name>
    <dbReference type="NCBI Taxonomy" id="8175"/>
    <lineage>
        <taxon>Eukaryota</taxon>
        <taxon>Metazoa</taxon>
        <taxon>Chordata</taxon>
        <taxon>Craniata</taxon>
        <taxon>Vertebrata</taxon>
        <taxon>Euteleostomi</taxon>
        <taxon>Actinopterygii</taxon>
        <taxon>Neopterygii</taxon>
        <taxon>Teleostei</taxon>
        <taxon>Neoteleostei</taxon>
        <taxon>Acanthomorphata</taxon>
        <taxon>Eupercaria</taxon>
        <taxon>Spariformes</taxon>
        <taxon>Sparidae</taxon>
        <taxon>Sparus</taxon>
    </lineage>
</organism>
<dbReference type="InterPro" id="IPR013783">
    <property type="entry name" value="Ig-like_fold"/>
</dbReference>
<dbReference type="Gene3D" id="2.170.300.10">
    <property type="entry name" value="Tie2 ligand-binding domain superfamily"/>
    <property type="match status" value="1"/>
</dbReference>
<dbReference type="SMART" id="SM00219">
    <property type="entry name" value="TyrKc"/>
    <property type="match status" value="1"/>
</dbReference>
<dbReference type="SUPFAM" id="SSF48726">
    <property type="entry name" value="Immunoglobulin"/>
    <property type="match status" value="2"/>
</dbReference>
<feature type="disulfide bond" evidence="30">
    <location>
        <begin position="151"/>
        <end position="161"/>
    </location>
</feature>
<keyword evidence="14 28" id="KW-0067">ATP-binding</keyword>
<dbReference type="GO" id="GO:0005524">
    <property type="term" value="F:ATP binding"/>
    <property type="evidence" value="ECO:0007669"/>
    <property type="project" value="UniProtKB-UniRule"/>
</dbReference>
<dbReference type="SUPFAM" id="SSF56112">
    <property type="entry name" value="Protein kinase-like (PK-like)"/>
    <property type="match status" value="1"/>
</dbReference>
<dbReference type="SMART" id="SM00409">
    <property type="entry name" value="IG"/>
    <property type="match status" value="2"/>
</dbReference>
<evidence type="ECO:0000256" key="25">
    <source>
        <dbReference type="ARBA" id="ARBA00065364"/>
    </source>
</evidence>
<evidence type="ECO:0000256" key="11">
    <source>
        <dbReference type="ARBA" id="ARBA00022737"/>
    </source>
</evidence>
<evidence type="ECO:0000256" key="20">
    <source>
        <dbReference type="ARBA" id="ARBA00023180"/>
    </source>
</evidence>
<dbReference type="FunFam" id="2.60.40.10:FF:002958">
    <property type="entry name" value="Uncharacterized protein"/>
    <property type="match status" value="1"/>
</dbReference>
<feature type="binding site" evidence="29">
    <location>
        <position position="854"/>
    </location>
    <ligand>
        <name>Mg(2+)</name>
        <dbReference type="ChEBI" id="CHEBI:18420"/>
    </ligand>
</feature>
<dbReference type="InterPro" id="IPR011009">
    <property type="entry name" value="Kinase-like_dom_sf"/>
</dbReference>
<evidence type="ECO:0000256" key="32">
    <source>
        <dbReference type="SAM" id="Phobius"/>
    </source>
</evidence>
<dbReference type="Gene3D" id="2.60.40.10">
    <property type="entry name" value="Immunoglobulins"/>
    <property type="match status" value="5"/>
</dbReference>
<dbReference type="PROSITE" id="PS00109">
    <property type="entry name" value="PROTEIN_KINASE_TYR"/>
    <property type="match status" value="1"/>
</dbReference>
<dbReference type="InterPro" id="IPR050122">
    <property type="entry name" value="RTK"/>
</dbReference>
<dbReference type="InterPro" id="IPR000742">
    <property type="entry name" value="EGF"/>
</dbReference>
<feature type="active site" description="Proton acceptor" evidence="27">
    <location>
        <position position="849"/>
    </location>
</feature>
<dbReference type="PROSITE" id="PS50853">
    <property type="entry name" value="FN3"/>
    <property type="match status" value="3"/>
</dbReference>
<dbReference type="InterPro" id="IPR036116">
    <property type="entry name" value="FN3_sf"/>
</dbReference>
<evidence type="ECO:0000256" key="22">
    <source>
        <dbReference type="ARBA" id="ARBA00051243"/>
    </source>
</evidence>
<keyword evidence="18 30" id="KW-1015">Disulfide bond</keyword>
<evidence type="ECO:0000256" key="26">
    <source>
        <dbReference type="ARBA" id="ARBA00072428"/>
    </source>
</evidence>
<dbReference type="GO" id="GO:0009888">
    <property type="term" value="P:tissue development"/>
    <property type="evidence" value="ECO:0007669"/>
    <property type="project" value="UniProtKB-ARBA"/>
</dbReference>
<evidence type="ECO:0000256" key="3">
    <source>
        <dbReference type="ARBA" id="ARBA00011902"/>
    </source>
</evidence>
<keyword evidence="15 32" id="KW-1133">Transmembrane helix</keyword>
<dbReference type="GO" id="GO:0005886">
    <property type="term" value="C:plasma membrane"/>
    <property type="evidence" value="ECO:0007669"/>
    <property type="project" value="UniProtKB-SubCell"/>
</dbReference>
<name>A0A671Y269_SPAAU</name>
<evidence type="ECO:0000256" key="4">
    <source>
        <dbReference type="ARBA" id="ARBA00022475"/>
    </source>
</evidence>
<keyword evidence="17" id="KW-0829">Tyrosine-protein kinase</keyword>
<keyword evidence="9 32" id="KW-0812">Transmembrane</keyword>
<reference evidence="36" key="1">
    <citation type="submission" date="2021-04" db="EMBL/GenBank/DDBJ databases">
        <authorList>
            <consortium name="Wellcome Sanger Institute Data Sharing"/>
        </authorList>
    </citation>
    <scope>NUCLEOTIDE SEQUENCE [LARGE SCALE GENOMIC DNA]</scope>
</reference>
<feature type="disulfide bond" evidence="30">
    <location>
        <begin position="218"/>
        <end position="227"/>
    </location>
</feature>
<evidence type="ECO:0000256" key="6">
    <source>
        <dbReference type="ARBA" id="ARBA00022553"/>
    </source>
</evidence>
<keyword evidence="4" id="KW-1003">Cell membrane</keyword>
<keyword evidence="29" id="KW-0460">Magnesium</keyword>
<proteinExistence type="inferred from homology"/>
<keyword evidence="10" id="KW-0732">Signal</keyword>
<dbReference type="GO" id="GO:0043235">
    <property type="term" value="C:receptor complex"/>
    <property type="evidence" value="ECO:0007669"/>
    <property type="project" value="TreeGrafter"/>
</dbReference>
<dbReference type="InterPro" id="IPR020635">
    <property type="entry name" value="Tyr_kinase_cat_dom"/>
</dbReference>
<comment type="function">
    <text evidence="23">Transmembrane tyrosine-protein kinase that may modulate TEK/TIE2 activity and contribute to the regulation of angiogenesis.</text>
</comment>
<dbReference type="Pfam" id="PF00041">
    <property type="entry name" value="fn3"/>
    <property type="match status" value="1"/>
</dbReference>
<keyword evidence="8" id="KW-0808">Transferase</keyword>
<dbReference type="GO" id="GO:0046872">
    <property type="term" value="F:metal ion binding"/>
    <property type="evidence" value="ECO:0007669"/>
    <property type="project" value="UniProtKB-KW"/>
</dbReference>
<dbReference type="GO" id="GO:0001525">
    <property type="term" value="P:angiogenesis"/>
    <property type="evidence" value="ECO:0007669"/>
    <property type="project" value="UniProtKB-KW"/>
</dbReference>
<keyword evidence="12 28" id="KW-0547">Nucleotide-binding</keyword>
<evidence type="ECO:0000259" key="33">
    <source>
        <dbReference type="PROSITE" id="PS50011"/>
    </source>
</evidence>
<evidence type="ECO:0000313" key="36">
    <source>
        <dbReference type="Ensembl" id="ENSSAUP00010055206.1"/>
    </source>
</evidence>
<evidence type="ECO:0000256" key="21">
    <source>
        <dbReference type="ARBA" id="ARBA00023319"/>
    </source>
</evidence>
<evidence type="ECO:0000256" key="31">
    <source>
        <dbReference type="PROSITE-ProRule" id="PRU10141"/>
    </source>
</evidence>
<evidence type="ECO:0000256" key="15">
    <source>
        <dbReference type="ARBA" id="ARBA00022989"/>
    </source>
</evidence>
<reference evidence="36" key="2">
    <citation type="submission" date="2025-08" db="UniProtKB">
        <authorList>
            <consortium name="Ensembl"/>
        </authorList>
    </citation>
    <scope>IDENTIFICATION</scope>
</reference>
<evidence type="ECO:0000256" key="24">
    <source>
        <dbReference type="ARBA" id="ARBA00062347"/>
    </source>
</evidence>
<dbReference type="PROSITE" id="PS50011">
    <property type="entry name" value="PROTEIN_KINASE_DOM"/>
    <property type="match status" value="1"/>
</dbReference>
<reference evidence="36" key="3">
    <citation type="submission" date="2025-09" db="UniProtKB">
        <authorList>
            <consortium name="Ensembl"/>
        </authorList>
    </citation>
    <scope>IDENTIFICATION</scope>
</reference>
<evidence type="ECO:0000256" key="29">
    <source>
        <dbReference type="PIRSR" id="PIRSR000615-3"/>
    </source>
</evidence>
<dbReference type="SUPFAM" id="SSF49265">
    <property type="entry name" value="Fibronectin type III"/>
    <property type="match status" value="2"/>
</dbReference>
<keyword evidence="19" id="KW-0675">Receptor</keyword>
<dbReference type="PANTHER" id="PTHR24416">
    <property type="entry name" value="TYROSINE-PROTEIN KINASE RECEPTOR"/>
    <property type="match status" value="1"/>
</dbReference>
<feature type="disulfide bond" evidence="30">
    <location>
        <begin position="176"/>
        <end position="185"/>
    </location>
</feature>
<dbReference type="CDD" id="cd00063">
    <property type="entry name" value="FN3"/>
    <property type="match status" value="2"/>
</dbReference>
<evidence type="ECO:0000256" key="19">
    <source>
        <dbReference type="ARBA" id="ARBA00023170"/>
    </source>
</evidence>
<keyword evidence="29" id="KW-0479">Metal-binding</keyword>
<dbReference type="InterPro" id="IPR008266">
    <property type="entry name" value="Tyr_kinase_AS"/>
</dbReference>
<dbReference type="EC" id="2.7.10.1" evidence="3"/>
<dbReference type="InterPro" id="IPR003599">
    <property type="entry name" value="Ig_sub"/>
</dbReference>
<dbReference type="PROSITE" id="PS50026">
    <property type="entry name" value="EGF_3"/>
    <property type="match status" value="3"/>
</dbReference>
<dbReference type="Gene3D" id="3.30.200.20">
    <property type="entry name" value="Phosphorylase Kinase, domain 1"/>
    <property type="match status" value="1"/>
</dbReference>
<feature type="binding site" evidence="28">
    <location>
        <position position="853"/>
    </location>
    <ligand>
        <name>ATP</name>
        <dbReference type="ChEBI" id="CHEBI:30616"/>
    </ligand>
</feature>
<dbReference type="InterPro" id="IPR003961">
    <property type="entry name" value="FN3_dom"/>
</dbReference>
<feature type="binding site" evidence="29">
    <location>
        <position position="867"/>
    </location>
    <ligand>
        <name>Mg(2+)</name>
        <dbReference type="ChEBI" id="CHEBI:18420"/>
    </ligand>
</feature>
<dbReference type="PRINTS" id="PR00109">
    <property type="entry name" value="TYRKINASE"/>
</dbReference>
<evidence type="ECO:0000256" key="27">
    <source>
        <dbReference type="PIRSR" id="PIRSR000615-1"/>
    </source>
</evidence>
<dbReference type="InterPro" id="IPR001245">
    <property type="entry name" value="Ser-Thr/Tyr_kinase_cat_dom"/>
</dbReference>
<evidence type="ECO:0000313" key="37">
    <source>
        <dbReference type="Proteomes" id="UP000472265"/>
    </source>
</evidence>
<comment type="subunit">
    <text evidence="24">Interacts with svep1.</text>
</comment>
<keyword evidence="11" id="KW-0677">Repeat</keyword>
<evidence type="ECO:0000256" key="18">
    <source>
        <dbReference type="ARBA" id="ARBA00023157"/>
    </source>
</evidence>
<keyword evidence="37" id="KW-1185">Reference proteome</keyword>
<dbReference type="CDD" id="cd00054">
    <property type="entry name" value="EGF_CA"/>
    <property type="match status" value="2"/>
</dbReference>
<feature type="domain" description="EGF-like" evidence="34">
    <location>
        <begin position="108"/>
        <end position="139"/>
    </location>
</feature>
<feature type="transmembrane region" description="Helical" evidence="32">
    <location>
        <begin position="631"/>
        <end position="656"/>
    </location>
</feature>
<feature type="domain" description="Fibronectin type-III" evidence="35">
    <location>
        <begin position="426"/>
        <end position="524"/>
    </location>
</feature>
<evidence type="ECO:0000256" key="2">
    <source>
        <dbReference type="ARBA" id="ARBA00006692"/>
    </source>
</evidence>
<dbReference type="PROSITE" id="PS00107">
    <property type="entry name" value="PROTEIN_KINASE_ATP"/>
    <property type="match status" value="1"/>
</dbReference>
<comment type="caution">
    <text evidence="30">Lacks conserved residue(s) required for the propagation of feature annotation.</text>
</comment>
<feature type="binding site" evidence="28 31">
    <location>
        <position position="740"/>
    </location>
    <ligand>
        <name>ATP</name>
        <dbReference type="ChEBI" id="CHEBI:30616"/>
    </ligand>
</feature>
<comment type="similarity">
    <text evidence="2">Belongs to the protein kinase superfamily. CAMK Ser/Thr protein kinase family.</text>
</comment>
<evidence type="ECO:0000256" key="23">
    <source>
        <dbReference type="ARBA" id="ARBA00056816"/>
    </source>
</evidence>
<feature type="domain" description="Fibronectin type-III" evidence="35">
    <location>
        <begin position="328"/>
        <end position="425"/>
    </location>
</feature>
<dbReference type="PROSITE" id="PS01186">
    <property type="entry name" value="EGF_2"/>
    <property type="match status" value="1"/>
</dbReference>
<evidence type="ECO:0000256" key="1">
    <source>
        <dbReference type="ARBA" id="ARBA00004251"/>
    </source>
</evidence>
<evidence type="ECO:0000256" key="30">
    <source>
        <dbReference type="PROSITE-ProRule" id="PRU00076"/>
    </source>
</evidence>
<feature type="domain" description="EGF-like" evidence="34">
    <location>
        <begin position="194"/>
        <end position="228"/>
    </location>
</feature>
<feature type="domain" description="Protein kinase" evidence="33">
    <location>
        <begin position="709"/>
        <end position="980"/>
    </location>
</feature>
<evidence type="ECO:0000256" key="28">
    <source>
        <dbReference type="PIRSR" id="PIRSR000615-2"/>
    </source>
</evidence>
<comment type="catalytic activity">
    <reaction evidence="22">
        <text>L-tyrosyl-[protein] + ATP = O-phospho-L-tyrosyl-[protein] + ADP + H(+)</text>
        <dbReference type="Rhea" id="RHEA:10596"/>
        <dbReference type="Rhea" id="RHEA-COMP:10136"/>
        <dbReference type="Rhea" id="RHEA-COMP:20101"/>
        <dbReference type="ChEBI" id="CHEBI:15378"/>
        <dbReference type="ChEBI" id="CHEBI:30616"/>
        <dbReference type="ChEBI" id="CHEBI:46858"/>
        <dbReference type="ChEBI" id="CHEBI:61978"/>
        <dbReference type="ChEBI" id="CHEBI:456216"/>
        <dbReference type="EC" id="2.7.10.1"/>
    </reaction>
</comment>
<dbReference type="Ensembl" id="ENSSAUT00010058008.1">
    <property type="protein sequence ID" value="ENSSAUP00010055206.1"/>
    <property type="gene ID" value="ENSSAUG00010022142.1"/>
</dbReference>
<keyword evidence="20" id="KW-0325">Glycoprotein</keyword>
<evidence type="ECO:0000256" key="10">
    <source>
        <dbReference type="ARBA" id="ARBA00022729"/>
    </source>
</evidence>
<dbReference type="SMART" id="SM00181">
    <property type="entry name" value="EGF"/>
    <property type="match status" value="3"/>
</dbReference>
<keyword evidence="21" id="KW-0393">Immunoglobulin domain</keyword>